<evidence type="ECO:0000256" key="6">
    <source>
        <dbReference type="ARBA" id="ARBA00023136"/>
    </source>
</evidence>
<dbReference type="GO" id="GO:0006171">
    <property type="term" value="P:cAMP biosynthetic process"/>
    <property type="evidence" value="ECO:0007669"/>
    <property type="project" value="TreeGrafter"/>
</dbReference>
<dbReference type="PANTHER" id="PTHR43081">
    <property type="entry name" value="ADENYLATE CYCLASE, TERMINAL-DIFFERENTIATION SPECIFIC-RELATED"/>
    <property type="match status" value="1"/>
</dbReference>
<dbReference type="PROSITE" id="PS50125">
    <property type="entry name" value="GUANYLATE_CYCLASE_2"/>
    <property type="match status" value="1"/>
</dbReference>
<keyword evidence="4 7" id="KW-0812">Transmembrane</keyword>
<protein>
    <submittedName>
        <fullName evidence="10">Family 3 adenylate cyclase</fullName>
        <ecNumber evidence="10">4.6.1.1</ecNumber>
    </submittedName>
</protein>
<feature type="transmembrane region" description="Helical" evidence="7">
    <location>
        <begin position="57"/>
        <end position="80"/>
    </location>
</feature>
<dbReference type="SUPFAM" id="SSF55073">
    <property type="entry name" value="Nucleotide cyclase"/>
    <property type="match status" value="1"/>
</dbReference>
<evidence type="ECO:0000256" key="3">
    <source>
        <dbReference type="ARBA" id="ARBA00022475"/>
    </source>
</evidence>
<comment type="subcellular location">
    <subcellularLocation>
        <location evidence="1">Cell membrane</location>
        <topology evidence="1">Multi-pass membrane protein</topology>
    </subcellularLocation>
</comment>
<dbReference type="SMART" id="SM00044">
    <property type="entry name" value="CYCc"/>
    <property type="match status" value="1"/>
</dbReference>
<accession>A0A0B6F046</accession>
<feature type="domain" description="HAMP" evidence="9">
    <location>
        <begin position="245"/>
        <end position="297"/>
    </location>
</feature>
<evidence type="ECO:0000256" key="5">
    <source>
        <dbReference type="ARBA" id="ARBA00022989"/>
    </source>
</evidence>
<dbReference type="GO" id="GO:0035556">
    <property type="term" value="P:intracellular signal transduction"/>
    <property type="evidence" value="ECO:0007669"/>
    <property type="project" value="InterPro"/>
</dbReference>
<evidence type="ECO:0000259" key="8">
    <source>
        <dbReference type="PROSITE" id="PS50125"/>
    </source>
</evidence>
<dbReference type="PROSITE" id="PS50885">
    <property type="entry name" value="HAMP"/>
    <property type="match status" value="1"/>
</dbReference>
<evidence type="ECO:0000313" key="11">
    <source>
        <dbReference type="Proteomes" id="UP000031890"/>
    </source>
</evidence>
<keyword evidence="5 7" id="KW-1133">Transmembrane helix</keyword>
<evidence type="ECO:0000256" key="1">
    <source>
        <dbReference type="ARBA" id="ARBA00004651"/>
    </source>
</evidence>
<dbReference type="OrthoDB" id="368920at2"/>
<keyword evidence="6 7" id="KW-0472">Membrane</keyword>
<dbReference type="GO" id="GO:0004016">
    <property type="term" value="F:adenylate cyclase activity"/>
    <property type="evidence" value="ECO:0007669"/>
    <property type="project" value="UniProtKB-EC"/>
</dbReference>
<feature type="transmembrane region" description="Helical" evidence="7">
    <location>
        <begin position="187"/>
        <end position="209"/>
    </location>
</feature>
<feature type="transmembrane region" description="Helical" evidence="7">
    <location>
        <begin position="221"/>
        <end position="244"/>
    </location>
</feature>
<dbReference type="SUPFAM" id="SSF158472">
    <property type="entry name" value="HAMP domain-like"/>
    <property type="match status" value="1"/>
</dbReference>
<dbReference type="STRING" id="161899.CSING_01370"/>
<evidence type="ECO:0000256" key="2">
    <source>
        <dbReference type="ARBA" id="ARBA00005381"/>
    </source>
</evidence>
<evidence type="ECO:0000256" key="4">
    <source>
        <dbReference type="ARBA" id="ARBA00022692"/>
    </source>
</evidence>
<reference evidence="10 11" key="1">
    <citation type="journal article" date="2015" name="Genome Announc.">
        <title>Complete Genome Sequence and Annotation of Corynebacterium singulare DSM 44357, Isolated from a Human Semen Specimen.</title>
        <authorList>
            <person name="Merten M."/>
            <person name="Brinkrolf K."/>
            <person name="Albersmeier A."/>
            <person name="Kutter Y."/>
            <person name="Ruckert C."/>
            <person name="Tauch A."/>
        </authorList>
    </citation>
    <scope>NUCLEOTIDE SEQUENCE [LARGE SCALE GENOMIC DNA]</scope>
    <source>
        <strain evidence="10">IBS B52218</strain>
    </source>
</reference>
<dbReference type="PANTHER" id="PTHR43081:SF17">
    <property type="entry name" value="BLL5647 PROTEIN"/>
    <property type="match status" value="1"/>
</dbReference>
<evidence type="ECO:0000256" key="7">
    <source>
        <dbReference type="SAM" id="Phobius"/>
    </source>
</evidence>
<dbReference type="Proteomes" id="UP000031890">
    <property type="component" value="Chromosome"/>
</dbReference>
<sequence>MNRLMRGARWLWGTQWPMYAALVLSSNIIGAIAIMTFVVFFLPMPEISEFISDTPHLWTYGSLFVLFAVIIGIAVTLRIFRPVLDWQRDPDAHDPNMVRNLVLRIPIYQAGVAAMVWLLGILLAVVLASQQSARLGIVVGVSSTLAGALVVLLTYLQAERLVRPVAALAVARRFEDSTLEPPIKYRLISTWVMTSGIPLIGIVLVHVGQKMGMFTNDTSDVIPAIIALSITALGTGLIGTMFAMMSVVDPIIELQDAINRVRRGETDVQVDIYDGSELGVLQAGFNEMMRGLRERQRVRDIFGRYVGTEVAQRALEERPELGGEDRKVAVLFIDVIGSTTFAVNHTPEEVVEELNKFFEHVVEVVHRNKGIINKFQGDAALAVFGAPLTVYDANSMALQAARELRQELRGLQLQAGIGVAAGHVVAGHIGGADRFEYTVIGDAVNEAARLTELAKDTPGQVLTNSATLRGANEAEQARWTLMKSIELRGRRRMTQLARPIRPTLAERALG</sequence>
<dbReference type="InterPro" id="IPR001054">
    <property type="entry name" value="A/G_cyclase"/>
</dbReference>
<evidence type="ECO:0000313" key="10">
    <source>
        <dbReference type="EMBL" id="AJI77835.1"/>
    </source>
</evidence>
<dbReference type="Pfam" id="PF00672">
    <property type="entry name" value="HAMP"/>
    <property type="match status" value="1"/>
</dbReference>
<dbReference type="GO" id="GO:0005886">
    <property type="term" value="C:plasma membrane"/>
    <property type="evidence" value="ECO:0007669"/>
    <property type="project" value="UniProtKB-SubCell"/>
</dbReference>
<feature type="domain" description="Guanylate cyclase" evidence="8">
    <location>
        <begin position="329"/>
        <end position="451"/>
    </location>
</feature>
<dbReference type="Gene3D" id="3.30.70.1230">
    <property type="entry name" value="Nucleotide cyclase"/>
    <property type="match status" value="1"/>
</dbReference>
<name>A0A0B6F046_9CORY</name>
<dbReference type="RefSeq" id="WP_042529021.1">
    <property type="nucleotide sequence ID" value="NZ_CP010827.1"/>
</dbReference>
<dbReference type="HOGENOM" id="CLU_025433_2_0_11"/>
<keyword evidence="10" id="KW-0456">Lyase</keyword>
<dbReference type="Pfam" id="PF00211">
    <property type="entry name" value="Guanylate_cyc"/>
    <property type="match status" value="1"/>
</dbReference>
<keyword evidence="3" id="KW-1003">Cell membrane</keyword>
<feature type="transmembrane region" description="Helical" evidence="7">
    <location>
        <begin position="101"/>
        <end position="129"/>
    </location>
</feature>
<dbReference type="EC" id="4.6.1.1" evidence="10"/>
<feature type="transmembrane region" description="Helical" evidence="7">
    <location>
        <begin position="135"/>
        <end position="156"/>
    </location>
</feature>
<dbReference type="InterPro" id="IPR029787">
    <property type="entry name" value="Nucleotide_cyclase"/>
</dbReference>
<proteinExistence type="inferred from homology"/>
<dbReference type="AlphaFoldDB" id="A0A0B6F046"/>
<dbReference type="SMART" id="SM00304">
    <property type="entry name" value="HAMP"/>
    <property type="match status" value="1"/>
</dbReference>
<dbReference type="KEGG" id="csx:CSING_01370"/>
<gene>
    <name evidence="10" type="primary">cya</name>
    <name evidence="10" type="ORF">CSING_01370</name>
</gene>
<dbReference type="CDD" id="cd07302">
    <property type="entry name" value="CHD"/>
    <property type="match status" value="1"/>
</dbReference>
<organism evidence="10 11">
    <name type="scientific">Corynebacterium singulare</name>
    <dbReference type="NCBI Taxonomy" id="161899"/>
    <lineage>
        <taxon>Bacteria</taxon>
        <taxon>Bacillati</taxon>
        <taxon>Actinomycetota</taxon>
        <taxon>Actinomycetes</taxon>
        <taxon>Mycobacteriales</taxon>
        <taxon>Corynebacteriaceae</taxon>
        <taxon>Corynebacterium</taxon>
    </lineage>
</organism>
<evidence type="ECO:0000259" key="9">
    <source>
        <dbReference type="PROSITE" id="PS50885"/>
    </source>
</evidence>
<dbReference type="InterPro" id="IPR003660">
    <property type="entry name" value="HAMP_dom"/>
</dbReference>
<dbReference type="InterPro" id="IPR050697">
    <property type="entry name" value="Adenylyl/Guanylyl_Cyclase_3/4"/>
</dbReference>
<dbReference type="CDD" id="cd06225">
    <property type="entry name" value="HAMP"/>
    <property type="match status" value="1"/>
</dbReference>
<feature type="transmembrane region" description="Helical" evidence="7">
    <location>
        <begin position="21"/>
        <end position="42"/>
    </location>
</feature>
<comment type="similarity">
    <text evidence="2">Belongs to the adenylyl cyclase class-3 family.</text>
</comment>
<dbReference type="Gene3D" id="6.10.340.10">
    <property type="match status" value="1"/>
</dbReference>
<dbReference type="EMBL" id="CP010827">
    <property type="protein sequence ID" value="AJI77835.1"/>
    <property type="molecule type" value="Genomic_DNA"/>
</dbReference>